<comment type="caution">
    <text evidence="2">The sequence shown here is derived from an EMBL/GenBank/DDBJ whole genome shotgun (WGS) entry which is preliminary data.</text>
</comment>
<evidence type="ECO:0000313" key="2">
    <source>
        <dbReference type="EMBL" id="TDQ51330.1"/>
    </source>
</evidence>
<feature type="signal peptide" evidence="1">
    <location>
        <begin position="1"/>
        <end position="22"/>
    </location>
</feature>
<protein>
    <submittedName>
        <fullName evidence="2">Uncharacterized protein</fullName>
    </submittedName>
</protein>
<accession>A0A4R6UVG6</accession>
<reference evidence="2 3" key="1">
    <citation type="submission" date="2019-03" db="EMBL/GenBank/DDBJ databases">
        <title>Genomic Encyclopedia of Type Strains, Phase IV (KMG-IV): sequencing the most valuable type-strain genomes for metagenomic binning, comparative biology and taxonomic classification.</title>
        <authorList>
            <person name="Goeker M."/>
        </authorList>
    </citation>
    <scope>NUCLEOTIDE SEQUENCE [LARGE SCALE GENOMIC DNA]</scope>
    <source>
        <strain evidence="2 3">DSM 103792</strain>
    </source>
</reference>
<dbReference type="AlphaFoldDB" id="A0A4R6UVG6"/>
<dbReference type="Proteomes" id="UP000295375">
    <property type="component" value="Unassembled WGS sequence"/>
</dbReference>
<evidence type="ECO:0000256" key="1">
    <source>
        <dbReference type="SAM" id="SignalP"/>
    </source>
</evidence>
<dbReference type="EMBL" id="SNYM01000001">
    <property type="protein sequence ID" value="TDQ51330.1"/>
    <property type="molecule type" value="Genomic_DNA"/>
</dbReference>
<feature type="chain" id="PRO_5020697935" evidence="1">
    <location>
        <begin position="23"/>
        <end position="117"/>
    </location>
</feature>
<sequence>MQKSFIFLAGIFASLPSIVHSAGNTDPLHVISFETRDDGYHAVYLDGPILNEGCTLNDRAIIVESSSKLGSKTLVSTVLSSAVAKNRVVLRVSGCVAISLSQTSTTAPLVTKVQAQY</sequence>
<proteinExistence type="predicted"/>
<evidence type="ECO:0000313" key="3">
    <source>
        <dbReference type="Proteomes" id="UP000295375"/>
    </source>
</evidence>
<dbReference type="RefSeq" id="WP_133587229.1">
    <property type="nucleotide sequence ID" value="NZ_CP037953.1"/>
</dbReference>
<organism evidence="2 3">
    <name type="scientific">Permianibacter aggregans</name>
    <dbReference type="NCBI Taxonomy" id="1510150"/>
    <lineage>
        <taxon>Bacteria</taxon>
        <taxon>Pseudomonadati</taxon>
        <taxon>Pseudomonadota</taxon>
        <taxon>Gammaproteobacteria</taxon>
        <taxon>Pseudomonadales</taxon>
        <taxon>Pseudomonadaceae</taxon>
        <taxon>Permianibacter</taxon>
    </lineage>
</organism>
<dbReference type="OrthoDB" id="6299521at2"/>
<keyword evidence="3" id="KW-1185">Reference proteome</keyword>
<keyword evidence="1" id="KW-0732">Signal</keyword>
<name>A0A4R6UVG6_9GAMM</name>
<gene>
    <name evidence="2" type="ORF">EV696_101304</name>
</gene>